<evidence type="ECO:0000313" key="3">
    <source>
        <dbReference type="Proteomes" id="UP001456524"/>
    </source>
</evidence>
<protein>
    <submittedName>
        <fullName evidence="2">Uncharacterized protein</fullName>
    </submittedName>
</protein>
<feature type="region of interest" description="Disordered" evidence="1">
    <location>
        <begin position="15"/>
        <end position="44"/>
    </location>
</feature>
<reference evidence="2 3" key="1">
    <citation type="journal article" date="2022" name="G3 (Bethesda)">
        <title>Enemy or ally: a genomic approach to elucidate the lifestyle of Phyllosticta citrichinaensis.</title>
        <authorList>
            <person name="Buijs V.A."/>
            <person name="Groenewald J.Z."/>
            <person name="Haridas S."/>
            <person name="LaButti K.M."/>
            <person name="Lipzen A."/>
            <person name="Martin F.M."/>
            <person name="Barry K."/>
            <person name="Grigoriev I.V."/>
            <person name="Crous P.W."/>
            <person name="Seidl M.F."/>
        </authorList>
    </citation>
    <scope>NUCLEOTIDE SEQUENCE [LARGE SCALE GENOMIC DNA]</scope>
    <source>
        <strain evidence="2 3">CBS 129764</strain>
    </source>
</reference>
<comment type="caution">
    <text evidence="2">The sequence shown here is derived from an EMBL/GenBank/DDBJ whole genome shotgun (WGS) entry which is preliminary data.</text>
</comment>
<organism evidence="2 3">
    <name type="scientific">Phyllosticta citrichinensis</name>
    <dbReference type="NCBI Taxonomy" id="1130410"/>
    <lineage>
        <taxon>Eukaryota</taxon>
        <taxon>Fungi</taxon>
        <taxon>Dikarya</taxon>
        <taxon>Ascomycota</taxon>
        <taxon>Pezizomycotina</taxon>
        <taxon>Dothideomycetes</taxon>
        <taxon>Dothideomycetes incertae sedis</taxon>
        <taxon>Botryosphaeriales</taxon>
        <taxon>Phyllostictaceae</taxon>
        <taxon>Phyllosticta</taxon>
    </lineage>
</organism>
<dbReference type="EMBL" id="JBBWUH010000006">
    <property type="protein sequence ID" value="KAK8164481.1"/>
    <property type="molecule type" value="Genomic_DNA"/>
</dbReference>
<evidence type="ECO:0000313" key="2">
    <source>
        <dbReference type="EMBL" id="KAK8164481.1"/>
    </source>
</evidence>
<keyword evidence="3" id="KW-1185">Reference proteome</keyword>
<name>A0ABR1XSM2_9PEZI</name>
<accession>A0ABR1XSM2</accession>
<dbReference type="Proteomes" id="UP001456524">
    <property type="component" value="Unassembled WGS sequence"/>
</dbReference>
<sequence>MAELGRSARVRLRRGAGRISGRGGDAEGGAAEGGSKEQRGGRVKKRWSTVWSSRGAVECAVVGLAWRRWLGVRVVWCGSERGVAEPPAVQPGQLPTSSYTSLSALLQLHHHHLLHHQPAPSPLEYGFLRFTALASTPYQQPSKPIHHGSGGLARSSEPNLPPSPLIFMLVPRHSGRRSWLSTLSVCTTKLRHWMPASINESRPDVETLQHALFSFPYFGLPPSLWVGLRVDSSIFAHRNRIFP</sequence>
<proteinExistence type="predicted"/>
<feature type="compositionally biased region" description="Gly residues" evidence="1">
    <location>
        <begin position="18"/>
        <end position="32"/>
    </location>
</feature>
<evidence type="ECO:0000256" key="1">
    <source>
        <dbReference type="SAM" id="MobiDB-lite"/>
    </source>
</evidence>
<gene>
    <name evidence="2" type="ORF">IWX90DRAFT_261191</name>
</gene>